<protein>
    <submittedName>
        <fullName evidence="3">PEP-CTERM sorting domain-containing protein</fullName>
    </submittedName>
</protein>
<dbReference type="Pfam" id="PF07589">
    <property type="entry name" value="PEP-CTERM"/>
    <property type="match status" value="1"/>
</dbReference>
<name>A0A851GC24_9BACT</name>
<sequence length="225" mass="23003">MKLKYTITACCMVLSGMMSVNAAVSLTNGSFETATDDTYNGFNYNRTTTVDGWTIGRPGSLWDVARINQAYCDDASVQTGPLNGGAGMWISGVGGSLSQDTGTSFASEGAGDYLFTLSMGQSSNFTGVDSITIALVADGGAGAVLNSNVITTLNPGDDLSDFSVSYTADGTESGNVGVVITSGADDLSGVYVVDNARIGFTAVPEPASAALLGLGGLALILRRRK</sequence>
<dbReference type="Proteomes" id="UP000557872">
    <property type="component" value="Unassembled WGS sequence"/>
</dbReference>
<evidence type="ECO:0000256" key="1">
    <source>
        <dbReference type="SAM" id="SignalP"/>
    </source>
</evidence>
<evidence type="ECO:0000313" key="4">
    <source>
        <dbReference type="Proteomes" id="UP000557872"/>
    </source>
</evidence>
<comment type="caution">
    <text evidence="3">The sequence shown here is derived from an EMBL/GenBank/DDBJ whole genome shotgun (WGS) entry which is preliminary data.</text>
</comment>
<proteinExistence type="predicted"/>
<feature type="chain" id="PRO_5032742378" evidence="1">
    <location>
        <begin position="23"/>
        <end position="225"/>
    </location>
</feature>
<organism evidence="3 4">
    <name type="scientific">Oceaniferula marina</name>
    <dbReference type="NCBI Taxonomy" id="2748318"/>
    <lineage>
        <taxon>Bacteria</taxon>
        <taxon>Pseudomonadati</taxon>
        <taxon>Verrucomicrobiota</taxon>
        <taxon>Verrucomicrobiia</taxon>
        <taxon>Verrucomicrobiales</taxon>
        <taxon>Verrucomicrobiaceae</taxon>
        <taxon>Oceaniferula</taxon>
    </lineage>
</organism>
<evidence type="ECO:0000313" key="3">
    <source>
        <dbReference type="EMBL" id="NWK54729.1"/>
    </source>
</evidence>
<feature type="signal peptide" evidence="1">
    <location>
        <begin position="1"/>
        <end position="22"/>
    </location>
</feature>
<dbReference type="InterPro" id="IPR013424">
    <property type="entry name" value="Ice-binding_C"/>
</dbReference>
<gene>
    <name evidence="3" type="ORF">HW115_03855</name>
</gene>
<keyword evidence="1" id="KW-0732">Signal</keyword>
<dbReference type="RefSeq" id="WP_178931239.1">
    <property type="nucleotide sequence ID" value="NZ_JACBAZ010000001.1"/>
</dbReference>
<evidence type="ECO:0000259" key="2">
    <source>
        <dbReference type="Pfam" id="PF07589"/>
    </source>
</evidence>
<accession>A0A851GC24</accession>
<dbReference type="AlphaFoldDB" id="A0A851GC24"/>
<keyword evidence="4" id="KW-1185">Reference proteome</keyword>
<dbReference type="NCBIfam" id="TIGR02595">
    <property type="entry name" value="PEP_CTERM"/>
    <property type="match status" value="1"/>
</dbReference>
<reference evidence="3 4" key="1">
    <citation type="submission" date="2020-07" db="EMBL/GenBank/DDBJ databases">
        <title>Roseicoccus Jingziensis gen. nov., sp. nov., isolated from coastal seawater.</title>
        <authorList>
            <person name="Feng X."/>
        </authorList>
    </citation>
    <scope>NUCLEOTIDE SEQUENCE [LARGE SCALE GENOMIC DNA]</scope>
    <source>
        <strain evidence="3 4">N1E253</strain>
    </source>
</reference>
<dbReference type="EMBL" id="JACBAZ010000001">
    <property type="protein sequence ID" value="NWK54729.1"/>
    <property type="molecule type" value="Genomic_DNA"/>
</dbReference>
<feature type="domain" description="Ice-binding protein C-terminal" evidence="2">
    <location>
        <begin position="202"/>
        <end position="224"/>
    </location>
</feature>